<proteinExistence type="predicted"/>
<name>A0A2J0PYJ2_9ENTR</name>
<dbReference type="Proteomes" id="UP000229974">
    <property type="component" value="Unassembled WGS sequence"/>
</dbReference>
<dbReference type="OrthoDB" id="6627738at2"/>
<organism evidence="1 2">
    <name type="scientific">Enterobacter hormaechei</name>
    <dbReference type="NCBI Taxonomy" id="158836"/>
    <lineage>
        <taxon>Bacteria</taxon>
        <taxon>Pseudomonadati</taxon>
        <taxon>Pseudomonadota</taxon>
        <taxon>Gammaproteobacteria</taxon>
        <taxon>Enterobacterales</taxon>
        <taxon>Enterobacteriaceae</taxon>
        <taxon>Enterobacter</taxon>
        <taxon>Enterobacter cloacae complex</taxon>
    </lineage>
</organism>
<dbReference type="RefSeq" id="WP_052768333.1">
    <property type="nucleotide sequence ID" value="NZ_FJWQ01000052.1"/>
</dbReference>
<evidence type="ECO:0000313" key="1">
    <source>
        <dbReference type="EMBL" id="PJD84346.1"/>
    </source>
</evidence>
<evidence type="ECO:0000313" key="2">
    <source>
        <dbReference type="Proteomes" id="UP000229974"/>
    </source>
</evidence>
<dbReference type="EMBL" id="NEEW01000006">
    <property type="protein sequence ID" value="PJD84346.1"/>
    <property type="molecule type" value="Genomic_DNA"/>
</dbReference>
<sequence length="227" mass="25709">MNAAIQSICYNISQHPEIRNTPLKRSHLHEVISALLGYASHAAMVEEDKKPQLEYSLSEAEYIVLNLPQGLERALKFGVSDDAFRIFISELKSGLSAKVSESVDDFYDDHIREILEEEIYREASDSGEMAESNAYFESLPDMDYNLTFSGDLWKSVDEWSISDTGTLSGEYDPEGDRMYNGHLLNVQGKLTFAKAGRSGLIFLEDYTECSTARDYSWLDDEPLEMDD</sequence>
<comment type="caution">
    <text evidence="1">The sequence shown here is derived from an EMBL/GenBank/DDBJ whole genome shotgun (WGS) entry which is preliminary data.</text>
</comment>
<dbReference type="AlphaFoldDB" id="A0A2J0PYJ2"/>
<protein>
    <submittedName>
        <fullName evidence="1">Uncharacterized protein</fullName>
    </submittedName>
</protein>
<gene>
    <name evidence="1" type="ORF">B9Q30_14450</name>
</gene>
<reference evidence="1 2" key="1">
    <citation type="journal article" date="2017" name="J. Antimicrob. Chemother.">
        <title>Characterization of the population structure, drug resistance mechanisms and plasmids of the community-associated Enterobacter cloacae complex in China.</title>
        <authorList>
            <person name="Zhou K."/>
            <person name="Yu W."/>
            <person name="Cao X."/>
            <person name="Shen P."/>
            <person name="Lu H."/>
            <person name="Luo Q."/>
            <person name="Rossen J.W.A."/>
            <person name="Xiao Y."/>
        </authorList>
    </citation>
    <scope>NUCLEOTIDE SEQUENCE [LARGE SCALE GENOMIC DNA]</scope>
    <source>
        <strain evidence="1 2">ECC904</strain>
    </source>
</reference>
<accession>A0A2J0PYJ2</accession>